<gene>
    <name evidence="1" type="ORF">PRLR5076_14750</name>
</gene>
<evidence type="ECO:0000313" key="2">
    <source>
        <dbReference type="Proteomes" id="UP000825483"/>
    </source>
</evidence>
<reference evidence="1" key="1">
    <citation type="journal article" date="2022" name="Int. J. Syst. Evol. Microbiol.">
        <title>Prevotella lacticifex sp. nov., isolated from the rumen of cows.</title>
        <authorList>
            <person name="Shinkai T."/>
            <person name="Ikeyama N."/>
            <person name="Kumagai M."/>
            <person name="Ohmori H."/>
            <person name="Sakamoto M."/>
            <person name="Ohkuma M."/>
            <person name="Mitsumori M."/>
        </authorList>
    </citation>
    <scope>NUCLEOTIDE SEQUENCE</scope>
    <source>
        <strain evidence="1">R5076</strain>
    </source>
</reference>
<organism evidence="1 2">
    <name type="scientific">Prevotella lacticifex</name>
    <dbReference type="NCBI Taxonomy" id="2854755"/>
    <lineage>
        <taxon>Bacteria</taxon>
        <taxon>Pseudomonadati</taxon>
        <taxon>Bacteroidota</taxon>
        <taxon>Bacteroidia</taxon>
        <taxon>Bacteroidales</taxon>
        <taxon>Prevotellaceae</taxon>
        <taxon>Prevotella</taxon>
    </lineage>
</organism>
<comment type="caution">
    <text evidence="1">The sequence shown here is derived from an EMBL/GenBank/DDBJ whole genome shotgun (WGS) entry which is preliminary data.</text>
</comment>
<sequence>MADTLTPNEALLQLRTLYEGIRDERHTYANTATRIGNAFLALLSYIAGAPYLRKDTADTAAGVLTLLMGCVIGESKQIRLNPDGSIVCGSIRVDGSAIFNELVFNHQNVLEGDTYFTDKGIIEQVEHTDIGQYTLTFRKEYDADHHTFHVNDILLGKVNRLDTGKTHYSFWLRVDKVDTTANTAVCSLYSDSDVPGGKNYAPVPTARIIRWGNTVDTSRQSVWFVSSNDGRWLFLQGVDKPIVEDSEHGSNYAAFVGLPPDIQVVHDLLQKGVISKEQPCLYFHTIIAQNIILLDYLGKPMYQARDCGQWNASRKYIKGWDDTAKGYYKDRVWWKGCYWECSVDECSGSEPRYGNTSWTCLIGGSNMSISIVSSAGNWFRAGTDWTTTLKASVWNAEMQLKAEELTGCTVIWTRISDDADGDTAWNARHENFHELSLFVDSKMDLPSEWEAGSKVGYKVVVIFPDGSKYDQDYSIVI</sequence>
<name>A0A9R1CXF6_9BACT</name>
<accession>A0A9R1CXF6</accession>
<proteinExistence type="predicted"/>
<dbReference type="AlphaFoldDB" id="A0A9R1CXF6"/>
<dbReference type="RefSeq" id="WP_223929172.1">
    <property type="nucleotide sequence ID" value="NZ_BPTU01000001.1"/>
</dbReference>
<protein>
    <submittedName>
        <fullName evidence="1">Uncharacterized protein</fullName>
    </submittedName>
</protein>
<keyword evidence="2" id="KW-1185">Reference proteome</keyword>
<dbReference type="GeneID" id="72467342"/>
<evidence type="ECO:0000313" key="1">
    <source>
        <dbReference type="EMBL" id="GJG58624.1"/>
    </source>
</evidence>
<dbReference type="EMBL" id="BPUB01000001">
    <property type="protein sequence ID" value="GJG58624.1"/>
    <property type="molecule type" value="Genomic_DNA"/>
</dbReference>
<dbReference type="Proteomes" id="UP000825483">
    <property type="component" value="Unassembled WGS sequence"/>
</dbReference>